<reference evidence="1 3" key="2">
    <citation type="journal article" date="2018" name="Microb. Genom.">
        <title>Deciphering the unexplored Leptospira diversity from soils uncovers genomic evolution to virulence.</title>
        <authorList>
            <person name="Thibeaux R."/>
            <person name="Iraola G."/>
            <person name="Ferres I."/>
            <person name="Bierque E."/>
            <person name="Girault D."/>
            <person name="Soupe-Gilbert M.E."/>
            <person name="Picardeau M."/>
            <person name="Goarant C."/>
        </authorList>
    </citation>
    <scope>NUCLEOTIDE SEQUENCE [LARGE SCALE GENOMIC DNA]</scope>
    <source>
        <strain evidence="1 3">ATI7-C-A5</strain>
    </source>
</reference>
<dbReference type="OrthoDB" id="346271at2"/>
<name>A0A2N0B5Q6_9LEPT</name>
<keyword evidence="3" id="KW-1185">Reference proteome</keyword>
<protein>
    <submittedName>
        <fullName evidence="2">Uncharacterized protein</fullName>
    </submittedName>
</protein>
<dbReference type="EMBL" id="NPEF01000201">
    <property type="protein sequence ID" value="PJZ91884.1"/>
    <property type="molecule type" value="Genomic_DNA"/>
</dbReference>
<evidence type="ECO:0000313" key="1">
    <source>
        <dbReference type="EMBL" id="MDV6234883.1"/>
    </source>
</evidence>
<reference evidence="1" key="3">
    <citation type="submission" date="2023-10" db="EMBL/GenBank/DDBJ databases">
        <authorList>
            <person name="Picardeau M."/>
            <person name="Thibeaux R."/>
        </authorList>
    </citation>
    <scope>NUCLEOTIDE SEQUENCE</scope>
    <source>
        <strain evidence="1">ATI7-C-A5</strain>
    </source>
</reference>
<sequence>MRVRWIYRLLILILSAVIILPSEEDGAFDLAFLDLGKSEVHHNLAKRIQKKENKSEFQTQLEDQNFGIFLRSRYDFLDLVFSGFFQLSKSEVQFYSRKFHVSTVQYSYLLSSLLLNLPPPIV</sequence>
<organism evidence="2">
    <name type="scientific">Leptospira ellisii</name>
    <dbReference type="NCBI Taxonomy" id="2023197"/>
    <lineage>
        <taxon>Bacteria</taxon>
        <taxon>Pseudomonadati</taxon>
        <taxon>Spirochaetota</taxon>
        <taxon>Spirochaetia</taxon>
        <taxon>Leptospirales</taxon>
        <taxon>Leptospiraceae</taxon>
        <taxon>Leptospira</taxon>
    </lineage>
</organism>
<accession>A0A2N0B5Q6</accession>
<dbReference type="Proteomes" id="UP000232122">
    <property type="component" value="Unassembled WGS sequence"/>
</dbReference>
<gene>
    <name evidence="1" type="ORF">CH379_004470</name>
    <name evidence="2" type="ORF">CH379_16195</name>
</gene>
<reference evidence="2" key="1">
    <citation type="submission" date="2017-07" db="EMBL/GenBank/DDBJ databases">
        <title>Leptospira spp. isolated from tropical soils.</title>
        <authorList>
            <person name="Thibeaux R."/>
            <person name="Iraola G."/>
            <person name="Ferres I."/>
            <person name="Bierque E."/>
            <person name="Girault D."/>
            <person name="Soupe-Gilbert M.-E."/>
            <person name="Picardeau M."/>
            <person name="Goarant C."/>
        </authorList>
    </citation>
    <scope>NUCLEOTIDE SEQUENCE [LARGE SCALE GENOMIC DNA]</scope>
    <source>
        <strain evidence="2">ATI7-C-A5</strain>
    </source>
</reference>
<proteinExistence type="predicted"/>
<evidence type="ECO:0000313" key="2">
    <source>
        <dbReference type="EMBL" id="PJZ91884.1"/>
    </source>
</evidence>
<dbReference type="AlphaFoldDB" id="A0A2N0B5Q6"/>
<dbReference type="RefSeq" id="WP_100765515.1">
    <property type="nucleotide sequence ID" value="NZ_NPEF02000003.1"/>
</dbReference>
<comment type="caution">
    <text evidence="2">The sequence shown here is derived from an EMBL/GenBank/DDBJ whole genome shotgun (WGS) entry which is preliminary data.</text>
</comment>
<evidence type="ECO:0000313" key="3">
    <source>
        <dbReference type="Proteomes" id="UP000232122"/>
    </source>
</evidence>
<dbReference type="EMBL" id="NPEF02000003">
    <property type="protein sequence ID" value="MDV6234883.1"/>
    <property type="molecule type" value="Genomic_DNA"/>
</dbReference>